<reference evidence="1" key="1">
    <citation type="journal article" date="2022" name="bioRxiv">
        <title>Population genetic analysis of Ophidiomyces ophidiicola, the causative agent of snake fungal disease, indicates recent introductions to the USA.</title>
        <authorList>
            <person name="Ladner J.T."/>
            <person name="Palmer J.M."/>
            <person name="Ettinger C.L."/>
            <person name="Stajich J.E."/>
            <person name="Farrell T.M."/>
            <person name="Glorioso B.M."/>
            <person name="Lawson B."/>
            <person name="Price S.J."/>
            <person name="Stengle A.G."/>
            <person name="Grear D.A."/>
            <person name="Lorch J.M."/>
        </authorList>
    </citation>
    <scope>NUCLEOTIDE SEQUENCE</scope>
    <source>
        <strain evidence="1">NWHC 24266-5</strain>
    </source>
</reference>
<sequence length="461" mass="49328">MLFFPCLTGLLLYTSVYGKPADLTYASGIIFPATAPVASGISFSRATGAYTGIATATGALTGSIRGTAISGRPPGPEATRYQSDGRLHDPQPAPYVPGGGLGTNGTMPAYNVQSDYDYQSVALLLYASWLQLDLFDTGLSQFSQQDFLQAGLTANDFNLIQFMRGEVLGQVTVLKNILGSSAPTRCAYRYPFKTLPEFNDFSQKMAKVIESTVYGFAPHLDARGSAQVLLQAIAITARQQLIFRQFEGLFPIPVWFETGIPQAWAWTLIAPYMSFCPGINPRLVWQNFPALRIINQPNPFSSNATAGTNTTLGPGLGAANISSIPPQSICLNSTCTPSISSNRTTPLSQPDQIVKLSWDKPGMRIGPNNSYTTTSMGKQPAYLAWVTQLNITYTPITGASNSSNGTSAQATQPRFETFAGDPGVNGTIFVAITDANPFVTPFNLSLLNPHIVAGPAVYQAG</sequence>
<comment type="caution">
    <text evidence="1">The sequence shown here is derived from an EMBL/GenBank/DDBJ whole genome shotgun (WGS) entry which is preliminary data.</text>
</comment>
<dbReference type="EMBL" id="JALBCA010000104">
    <property type="protein sequence ID" value="KAI2382915.1"/>
    <property type="molecule type" value="Genomic_DNA"/>
</dbReference>
<name>A0ACB8UQT0_9EURO</name>
<gene>
    <name evidence="1" type="ORF">LOY88_005618</name>
</gene>
<accession>A0ACB8UQT0</accession>
<proteinExistence type="predicted"/>
<organism evidence="1">
    <name type="scientific">Ophidiomyces ophidiicola</name>
    <dbReference type="NCBI Taxonomy" id="1387563"/>
    <lineage>
        <taxon>Eukaryota</taxon>
        <taxon>Fungi</taxon>
        <taxon>Dikarya</taxon>
        <taxon>Ascomycota</taxon>
        <taxon>Pezizomycotina</taxon>
        <taxon>Eurotiomycetes</taxon>
        <taxon>Eurotiomycetidae</taxon>
        <taxon>Onygenales</taxon>
        <taxon>Onygenaceae</taxon>
        <taxon>Ophidiomyces</taxon>
    </lineage>
</organism>
<evidence type="ECO:0000313" key="1">
    <source>
        <dbReference type="EMBL" id="KAI2382915.1"/>
    </source>
</evidence>
<protein>
    <submittedName>
        <fullName evidence="1">Uncharacterized protein</fullName>
    </submittedName>
</protein>